<organism evidence="1 2">
    <name type="scientific">Aristaeella lactis</name>
    <dbReference type="NCBI Taxonomy" id="3046383"/>
    <lineage>
        <taxon>Bacteria</taxon>
        <taxon>Bacillati</taxon>
        <taxon>Bacillota</taxon>
        <taxon>Clostridia</taxon>
        <taxon>Eubacteriales</taxon>
        <taxon>Aristaeellaceae</taxon>
        <taxon>Aristaeella</taxon>
    </lineage>
</organism>
<protein>
    <submittedName>
        <fullName evidence="1">ABC-type glycerol-3-phosphate transport system, substrate-binding protein</fullName>
    </submittedName>
</protein>
<sequence>MNRQIIKKLILCLMTVILCVTTCAPAFASKGDRTLMHFSDEEQANDCYINSAFRMGDGFCIYYREGSMNPKQIILRYADAKAEPEKFILQDDMSAGEGDIVSVETEPATETDLPAAEDAAAVEGIAAGSVIPEGEELTAGTEEYIDYSNMSYTYEYVNSVFAWKDDLYAVVTKTEYNGDESKQNLFVKHLRLEDGKAVPEDCDVPELDITSLMHDSDYGDGGSYFGGFNDPFMVGDTLVGTSYGDEGSILVAFDLTTGFCSEFAVEEPNGITAGPDGSVLINHYEYDDSDYSSKAAVIRINLEDQSEETILELTGSDVYNVNLCYDQEKDVLYYTLNGELWAAPQMDKDQAFSVNECPEAGNGAICLKDGFLLIWTNNTALIRNTDPSQRSSITLRVDIDGWNTAATNAVYAMSEVRGDVAVLLKGIEDENFDMMQAMMNRDSYMDIYNLYCSGSDYNALKNRGFLQDLSDNEQIAADTERMYPIIRDFVKQDGKIIGVPLYVSAGTLGINTRLWKNMGGTEEELPKTWDQFFDWLETLPEKLTEDIDLVEDSEWMDRDNFRSSIRSDILDQYQVMMDARGEEDYVFNTPMINSLLKRLEEVDYDALGVREADESREDNVYDMDMDKKTLLATYFSSTPDSYNSTIYAPLILTFEEGEEPIIPTYTSLAILNPYSEHPEEAKLYLSLMLQNEDASNAYTLFTDKTEPIANSYYLESKKYYDENVAFLQEQIEKADGDEKATWEGYLRETEDQMEDMERWGWVISPQSIENYKTTNTLMKMMTHDFMVDILGSVDEEAEEAFYKELDRERDVDKYLNTIDNKLQMVRREGH</sequence>
<gene>
    <name evidence="1" type="ORF">SAMN06297397_1353</name>
</gene>
<name>A0AC61PKP4_9FIRM</name>
<proteinExistence type="predicted"/>
<dbReference type="EMBL" id="FWXZ01000002">
    <property type="protein sequence ID" value="SMC54419.1"/>
    <property type="molecule type" value="Genomic_DNA"/>
</dbReference>
<keyword evidence="2" id="KW-1185">Reference proteome</keyword>
<evidence type="ECO:0000313" key="2">
    <source>
        <dbReference type="Proteomes" id="UP000192328"/>
    </source>
</evidence>
<accession>A0AC61PKP4</accession>
<dbReference type="Proteomes" id="UP000192328">
    <property type="component" value="Unassembled WGS sequence"/>
</dbReference>
<reference evidence="1" key="1">
    <citation type="submission" date="2017-04" db="EMBL/GenBank/DDBJ databases">
        <authorList>
            <person name="Varghese N."/>
            <person name="Submissions S."/>
        </authorList>
    </citation>
    <scope>NUCLEOTIDE SEQUENCE</scope>
    <source>
        <strain evidence="1">WTE2008</strain>
    </source>
</reference>
<evidence type="ECO:0000313" key="1">
    <source>
        <dbReference type="EMBL" id="SMC54419.1"/>
    </source>
</evidence>
<comment type="caution">
    <text evidence="1">The sequence shown here is derived from an EMBL/GenBank/DDBJ whole genome shotgun (WGS) entry which is preliminary data.</text>
</comment>